<dbReference type="EMBL" id="JAQSVD010000012">
    <property type="protein sequence ID" value="MDE1472208.1"/>
    <property type="molecule type" value="Genomic_DNA"/>
</dbReference>
<dbReference type="Proteomes" id="UP001215087">
    <property type="component" value="Unassembled WGS sequence"/>
</dbReference>
<keyword evidence="1" id="KW-0812">Transmembrane</keyword>
<dbReference type="GO" id="GO:0016874">
    <property type="term" value="F:ligase activity"/>
    <property type="evidence" value="ECO:0007669"/>
    <property type="project" value="UniProtKB-KW"/>
</dbReference>
<keyword evidence="1" id="KW-0472">Membrane</keyword>
<evidence type="ECO:0000313" key="3">
    <source>
        <dbReference type="Proteomes" id="UP001215087"/>
    </source>
</evidence>
<organism evidence="2 3">
    <name type="scientific">Eubacterium limosum</name>
    <dbReference type="NCBI Taxonomy" id="1736"/>
    <lineage>
        <taxon>Bacteria</taxon>
        <taxon>Bacillati</taxon>
        <taxon>Bacillota</taxon>
        <taxon>Clostridia</taxon>
        <taxon>Eubacteriales</taxon>
        <taxon>Eubacteriaceae</taxon>
        <taxon>Eubacterium</taxon>
    </lineage>
</organism>
<evidence type="ECO:0000256" key="1">
    <source>
        <dbReference type="SAM" id="Phobius"/>
    </source>
</evidence>
<dbReference type="NCBIfam" id="TIGR04370">
    <property type="entry name" value="glyco_rpt_poly"/>
    <property type="match status" value="1"/>
</dbReference>
<feature type="transmembrane region" description="Helical" evidence="1">
    <location>
        <begin position="206"/>
        <end position="224"/>
    </location>
</feature>
<name>A0ABT5UU59_EUBLI</name>
<accession>A0ABT5UU59</accession>
<keyword evidence="2" id="KW-0436">Ligase</keyword>
<sequence length="433" mass="50429">MWVLFLTLLLIIFIVLIITKNDILSPSLASMGVFTLGAFAAAINNCWGYRVTGRVNIIVIVGLLTFLTGEIVARRCFENNNKEIIYTKNKEIVINKGVLIFFIIIICITIFLQYKNMNLIALDSGYSSNLDKNMLTFARYGVIHGNNNSGLGLTLLYYFSVSISYTSAFILVHNTVFYKYKKIYFLYLVLILECFILFIFNTNRILYLYFFVFCVVCYSIFYYKKNGWKERNTIKILKKYAISFLLFFIFFNILAQILDKAGNGLFDSFNSYLGGPLVGFDIFLNGDYASNHFWGQESLSGFYSLLNTLKIWNYSGSRNLSFIYYDNFSINVFTSLRRYLSDFGIIGVIFIQFLLGFLITTLYLRVKNSKNIKFIYLIYFYIFSYVIVQVFDDNFLTTFLSIDQIMTFLFLGVMYKIFIYPQLNVTGKVYEFN</sequence>
<evidence type="ECO:0000313" key="2">
    <source>
        <dbReference type="EMBL" id="MDE1472208.1"/>
    </source>
</evidence>
<feature type="transmembrane region" description="Helical" evidence="1">
    <location>
        <begin position="397"/>
        <end position="418"/>
    </location>
</feature>
<feature type="transmembrane region" description="Helical" evidence="1">
    <location>
        <begin position="184"/>
        <end position="200"/>
    </location>
</feature>
<keyword evidence="3" id="KW-1185">Reference proteome</keyword>
<feature type="transmembrane region" description="Helical" evidence="1">
    <location>
        <begin position="343"/>
        <end position="362"/>
    </location>
</feature>
<comment type="caution">
    <text evidence="2">The sequence shown here is derived from an EMBL/GenBank/DDBJ whole genome shotgun (WGS) entry which is preliminary data.</text>
</comment>
<reference evidence="2 3" key="1">
    <citation type="submission" date="2023-02" db="EMBL/GenBank/DDBJ databases">
        <title>Comparative genome analysis of Eubacterium limosum species.</title>
        <authorList>
            <person name="Bak J.E."/>
        </authorList>
    </citation>
    <scope>NUCLEOTIDE SEQUENCE [LARGE SCALE GENOMIC DNA]</scope>
    <source>
        <strain evidence="2 3">KGMB01548</strain>
    </source>
</reference>
<feature type="transmembrane region" description="Helical" evidence="1">
    <location>
        <begin position="374"/>
        <end position="391"/>
    </location>
</feature>
<protein>
    <submittedName>
        <fullName evidence="2">O-antigen ligase</fullName>
    </submittedName>
</protein>
<dbReference type="RefSeq" id="WP_227209360.1">
    <property type="nucleotide sequence ID" value="NZ_JAJCLO010000024.1"/>
</dbReference>
<feature type="transmembrane region" description="Helical" evidence="1">
    <location>
        <begin position="236"/>
        <end position="258"/>
    </location>
</feature>
<feature type="transmembrane region" description="Helical" evidence="1">
    <location>
        <begin position="93"/>
        <end position="114"/>
    </location>
</feature>
<proteinExistence type="predicted"/>
<keyword evidence="1" id="KW-1133">Transmembrane helix</keyword>
<feature type="transmembrane region" description="Helical" evidence="1">
    <location>
        <begin position="155"/>
        <end position="172"/>
    </location>
</feature>
<gene>
    <name evidence="2" type="ORF">PTZ04_18285</name>
</gene>